<dbReference type="EMBL" id="BNCK01000010">
    <property type="protein sequence ID" value="GHG03977.1"/>
    <property type="molecule type" value="Genomic_DNA"/>
</dbReference>
<evidence type="ECO:0000313" key="3">
    <source>
        <dbReference type="EMBL" id="GHG03977.1"/>
    </source>
</evidence>
<dbReference type="InterPro" id="IPR007372">
    <property type="entry name" value="Lipid/polyisoprenoid-bd_YceI"/>
</dbReference>
<dbReference type="InterPro" id="IPR036761">
    <property type="entry name" value="TTHA0802/YceI-like_sf"/>
</dbReference>
<dbReference type="Gene3D" id="2.40.128.110">
    <property type="entry name" value="Lipid/polyisoprenoid-binding, YceI-like"/>
    <property type="match status" value="1"/>
</dbReference>
<dbReference type="SMART" id="SM00867">
    <property type="entry name" value="YceI"/>
    <property type="match status" value="1"/>
</dbReference>
<name>A0A919BPJ6_9GAMM</name>
<gene>
    <name evidence="3" type="ORF">GCM10017161_36700</name>
</gene>
<dbReference type="Pfam" id="PF04264">
    <property type="entry name" value="YceI"/>
    <property type="match status" value="1"/>
</dbReference>
<feature type="chain" id="PRO_5037783527" description="Lipid/polyisoprenoid-binding YceI-like domain-containing protein" evidence="1">
    <location>
        <begin position="19"/>
        <end position="190"/>
    </location>
</feature>
<dbReference type="RefSeq" id="WP_189773716.1">
    <property type="nucleotide sequence ID" value="NZ_BNCK01000010.1"/>
</dbReference>
<feature type="signal peptide" evidence="1">
    <location>
        <begin position="1"/>
        <end position="18"/>
    </location>
</feature>
<organism evidence="3 4">
    <name type="scientific">Thalassotalea marina</name>
    <dbReference type="NCBI Taxonomy" id="1673741"/>
    <lineage>
        <taxon>Bacteria</taxon>
        <taxon>Pseudomonadati</taxon>
        <taxon>Pseudomonadota</taxon>
        <taxon>Gammaproteobacteria</taxon>
        <taxon>Alteromonadales</taxon>
        <taxon>Colwelliaceae</taxon>
        <taxon>Thalassotalea</taxon>
    </lineage>
</organism>
<evidence type="ECO:0000259" key="2">
    <source>
        <dbReference type="SMART" id="SM00867"/>
    </source>
</evidence>
<reference evidence="3" key="1">
    <citation type="journal article" date="2014" name="Int. J. Syst. Evol. Microbiol.">
        <title>Complete genome sequence of Corynebacterium casei LMG S-19264T (=DSM 44701T), isolated from a smear-ripened cheese.</title>
        <authorList>
            <consortium name="US DOE Joint Genome Institute (JGI-PGF)"/>
            <person name="Walter F."/>
            <person name="Albersmeier A."/>
            <person name="Kalinowski J."/>
            <person name="Ruckert C."/>
        </authorList>
    </citation>
    <scope>NUCLEOTIDE SEQUENCE</scope>
    <source>
        <strain evidence="3">KCTC 42731</strain>
    </source>
</reference>
<dbReference type="PANTHER" id="PTHR34406:SF1">
    <property type="entry name" value="PROTEIN YCEI"/>
    <property type="match status" value="1"/>
</dbReference>
<evidence type="ECO:0000313" key="4">
    <source>
        <dbReference type="Proteomes" id="UP000623842"/>
    </source>
</evidence>
<accession>A0A919BPJ6</accession>
<proteinExistence type="predicted"/>
<evidence type="ECO:0000256" key="1">
    <source>
        <dbReference type="SAM" id="SignalP"/>
    </source>
</evidence>
<keyword evidence="4" id="KW-1185">Reference proteome</keyword>
<protein>
    <recommendedName>
        <fullName evidence="2">Lipid/polyisoprenoid-binding YceI-like domain-containing protein</fullName>
    </recommendedName>
</protein>
<dbReference type="AlphaFoldDB" id="A0A919BPJ6"/>
<keyword evidence="1" id="KW-0732">Signal</keyword>
<dbReference type="PIRSF" id="PIRSF029811">
    <property type="entry name" value="UCP029811"/>
    <property type="match status" value="1"/>
</dbReference>
<sequence length="190" mass="20862">MKSIIVLFTALIAFPSVAQWQLNTKESVLSFTSFKKEHIAENHYFKQVDGHIDDQGQVNVTINLASVDTNIAIRDERMKEHLFNVGKFANATIDAKIDMDKIAKIEVGTTMILPVEAKLSLHGVAQTLQAKVNVAKLADDKIQVNTVMPVLLSAPAFNLNDGIAKLKELAALPGISQTVPVNFTFSFSKQ</sequence>
<feature type="domain" description="Lipid/polyisoprenoid-binding YceI-like" evidence="2">
    <location>
        <begin position="19"/>
        <end position="188"/>
    </location>
</feature>
<dbReference type="InterPro" id="IPR027016">
    <property type="entry name" value="UCP029811"/>
</dbReference>
<dbReference type="SUPFAM" id="SSF101874">
    <property type="entry name" value="YceI-like"/>
    <property type="match status" value="1"/>
</dbReference>
<comment type="caution">
    <text evidence="3">The sequence shown here is derived from an EMBL/GenBank/DDBJ whole genome shotgun (WGS) entry which is preliminary data.</text>
</comment>
<dbReference type="PANTHER" id="PTHR34406">
    <property type="entry name" value="PROTEIN YCEI"/>
    <property type="match status" value="1"/>
</dbReference>
<dbReference type="Proteomes" id="UP000623842">
    <property type="component" value="Unassembled WGS sequence"/>
</dbReference>
<reference evidence="3" key="2">
    <citation type="submission" date="2020-09" db="EMBL/GenBank/DDBJ databases">
        <authorList>
            <person name="Sun Q."/>
            <person name="Kim S."/>
        </authorList>
    </citation>
    <scope>NUCLEOTIDE SEQUENCE</scope>
    <source>
        <strain evidence="3">KCTC 42731</strain>
    </source>
</reference>